<accession>K6DCT5</accession>
<proteinExistence type="predicted"/>
<sequence>MALKLMIQNTGETVEFNPNYLFNGGFAGSDQSKIQGHIEELSELGVPVPKTTPTLYPISNNLLTTTDHIQVQHEKTSGEVEYVLIWLNNEMYVTVGSDHTDRKLEGYSIPMAKQAYPNIISNQMWKFSDIQGHLDKIELECWGTTIDGEKQLFQKGTCSDLLAPNDWEEIFSKLEIDNENNVFFSATINTVTKSFNYFTDYEISMHDPILNRTIKHRYSVEVLPKAIE</sequence>
<comment type="caution">
    <text evidence="1">The sequence shown here is derived from an EMBL/GenBank/DDBJ whole genome shotgun (WGS) entry which is preliminary data.</text>
</comment>
<dbReference type="Pfam" id="PF11010">
    <property type="entry name" value="DUF2848"/>
    <property type="match status" value="1"/>
</dbReference>
<organism evidence="1 2">
    <name type="scientific">Neobacillus bataviensis LMG 21833</name>
    <dbReference type="NCBI Taxonomy" id="1117379"/>
    <lineage>
        <taxon>Bacteria</taxon>
        <taxon>Bacillati</taxon>
        <taxon>Bacillota</taxon>
        <taxon>Bacilli</taxon>
        <taxon>Bacillales</taxon>
        <taxon>Bacillaceae</taxon>
        <taxon>Neobacillus</taxon>
    </lineage>
</organism>
<dbReference type="STRING" id="1117379.BABA_05546"/>
<dbReference type="InterPro" id="IPR021269">
    <property type="entry name" value="DUF2848"/>
</dbReference>
<dbReference type="EMBL" id="AJLS01000039">
    <property type="protein sequence ID" value="EKN70347.1"/>
    <property type="molecule type" value="Genomic_DNA"/>
</dbReference>
<dbReference type="RefSeq" id="WP_007084136.1">
    <property type="nucleotide sequence ID" value="NZ_AJLS01000039.1"/>
</dbReference>
<protein>
    <recommendedName>
        <fullName evidence="3">DUF2848 domain-containing protein</fullName>
    </recommendedName>
</protein>
<dbReference type="Proteomes" id="UP000006316">
    <property type="component" value="Unassembled WGS sequence"/>
</dbReference>
<dbReference type="AlphaFoldDB" id="K6DCT5"/>
<reference evidence="1 2" key="1">
    <citation type="journal article" date="2012" name="Front. Microbiol.">
        <title>Redundancy and modularity in membrane-associated dissimilatory nitrate reduction in Bacillus.</title>
        <authorList>
            <person name="Heylen K."/>
            <person name="Keltjens J."/>
        </authorList>
    </citation>
    <scope>NUCLEOTIDE SEQUENCE [LARGE SCALE GENOMIC DNA]</scope>
    <source>
        <strain evidence="2">LMG 21833T</strain>
    </source>
</reference>
<keyword evidence="2" id="KW-1185">Reference proteome</keyword>
<evidence type="ECO:0000313" key="2">
    <source>
        <dbReference type="Proteomes" id="UP000006316"/>
    </source>
</evidence>
<gene>
    <name evidence="1" type="ORF">BABA_05546</name>
</gene>
<dbReference type="PATRIC" id="fig|1117379.3.peg.1155"/>
<name>K6DCT5_9BACI</name>
<dbReference type="eggNOG" id="COG0179">
    <property type="taxonomic scope" value="Bacteria"/>
</dbReference>
<evidence type="ECO:0008006" key="3">
    <source>
        <dbReference type="Google" id="ProtNLM"/>
    </source>
</evidence>
<evidence type="ECO:0000313" key="1">
    <source>
        <dbReference type="EMBL" id="EKN70347.1"/>
    </source>
</evidence>